<evidence type="ECO:0000256" key="1">
    <source>
        <dbReference type="NCBIfam" id="TIGR00697"/>
    </source>
</evidence>
<keyword evidence="4" id="KW-1185">Reference proteome</keyword>
<feature type="transmembrane region" description="Helical" evidence="2">
    <location>
        <begin position="61"/>
        <end position="82"/>
    </location>
</feature>
<name>A0ABT1L3Y3_9GAMM</name>
<keyword evidence="2" id="KW-1133">Transmembrane helix</keyword>
<evidence type="ECO:0000313" key="4">
    <source>
        <dbReference type="Proteomes" id="UP001320768"/>
    </source>
</evidence>
<feature type="transmembrane region" description="Helical" evidence="2">
    <location>
        <begin position="133"/>
        <end position="151"/>
    </location>
</feature>
<dbReference type="Pfam" id="PF02592">
    <property type="entry name" value="Vut_1"/>
    <property type="match status" value="1"/>
</dbReference>
<organism evidence="3 4">
    <name type="scientific">Candidatus Synchoanobacter obligatus</name>
    <dbReference type="NCBI Taxonomy" id="2919597"/>
    <lineage>
        <taxon>Bacteria</taxon>
        <taxon>Pseudomonadati</taxon>
        <taxon>Pseudomonadota</taxon>
        <taxon>Gammaproteobacteria</taxon>
        <taxon>Candidatus Comchoanobacterales</taxon>
        <taxon>Candidatus Comchoanobacteraceae</taxon>
        <taxon>Candidatus Synchoanobacter</taxon>
    </lineage>
</organism>
<feature type="transmembrane region" description="Helical" evidence="2">
    <location>
        <begin position="38"/>
        <end position="55"/>
    </location>
</feature>
<dbReference type="InterPro" id="IPR003744">
    <property type="entry name" value="YhhQ"/>
</dbReference>
<sequence length="238" mass="26920">MSFLERDLENVMNELWFFVHIVWVGSLAFYCRHKSAEVQTTLMVVYAILGNLMVLKQMSLFGLQVTTADVYAVGVILVLNYIRESYDDKAVHQAMVYSFAGLALLALAAYFQVSYEALPGDKMDAAYHQLMQPFPKIVMVSAVVYLVVQYVDNRLFSWMRTLAGDRYFMARVLFSLIFSQVLDTVLFSLYALGDIAASLWDIIVFSSLVKILCSGCMVFNTAISQRLSGLWQKISQAS</sequence>
<dbReference type="NCBIfam" id="TIGR00697">
    <property type="entry name" value="queuosine precursor transporter"/>
    <property type="match status" value="1"/>
</dbReference>
<feature type="transmembrane region" description="Helical" evidence="2">
    <location>
        <begin position="172"/>
        <end position="193"/>
    </location>
</feature>
<gene>
    <name evidence="3" type="ORF">MKS91_01110</name>
</gene>
<keyword evidence="2" id="KW-0472">Membrane</keyword>
<proteinExistence type="predicted"/>
<accession>A0ABT1L3Y3</accession>
<feature type="transmembrane region" description="Helical" evidence="2">
    <location>
        <begin position="199"/>
        <end position="223"/>
    </location>
</feature>
<comment type="caution">
    <text evidence="3">The sequence shown here is derived from an EMBL/GenBank/DDBJ whole genome shotgun (WGS) entry which is preliminary data.</text>
</comment>
<dbReference type="Proteomes" id="UP001320768">
    <property type="component" value="Unassembled WGS sequence"/>
</dbReference>
<dbReference type="PANTHER" id="PTHR34300:SF2">
    <property type="entry name" value="QUEUOSINE PRECURSOR TRANSPORTER-RELATED"/>
    <property type="match status" value="1"/>
</dbReference>
<keyword evidence="2" id="KW-0812">Transmembrane</keyword>
<dbReference type="PANTHER" id="PTHR34300">
    <property type="entry name" value="QUEUOSINE PRECURSOR TRANSPORTER-RELATED"/>
    <property type="match status" value="1"/>
</dbReference>
<dbReference type="EMBL" id="JAKUDN010000001">
    <property type="protein sequence ID" value="MCP8351894.1"/>
    <property type="molecule type" value="Genomic_DNA"/>
</dbReference>
<dbReference type="RefSeq" id="WP_258569001.1">
    <property type="nucleotide sequence ID" value="NZ_JAKUDN010000001.1"/>
</dbReference>
<feature type="transmembrane region" description="Helical" evidence="2">
    <location>
        <begin position="15"/>
        <end position="31"/>
    </location>
</feature>
<evidence type="ECO:0000313" key="3">
    <source>
        <dbReference type="EMBL" id="MCP8351894.1"/>
    </source>
</evidence>
<feature type="transmembrane region" description="Helical" evidence="2">
    <location>
        <begin position="94"/>
        <end position="113"/>
    </location>
</feature>
<evidence type="ECO:0000256" key="2">
    <source>
        <dbReference type="SAM" id="Phobius"/>
    </source>
</evidence>
<protein>
    <recommendedName>
        <fullName evidence="1">Queuosine precursor transporter</fullName>
    </recommendedName>
</protein>
<reference evidence="3 4" key="1">
    <citation type="journal article" date="2022" name="Nat. Microbiol.">
        <title>The microbiome of a bacterivorous marine choanoflagellate contains a resource-demanding obligate bacterial associate.</title>
        <authorList>
            <person name="Needham D.M."/>
            <person name="Poirier C."/>
            <person name="Bachy C."/>
            <person name="George E.E."/>
            <person name="Wilken S."/>
            <person name="Yung C.C.M."/>
            <person name="Limardo A.J."/>
            <person name="Morando M."/>
            <person name="Sudek L."/>
            <person name="Malmstrom R.R."/>
            <person name="Keeling P.J."/>
            <person name="Santoro A.E."/>
            <person name="Worden A.Z."/>
        </authorList>
    </citation>
    <scope>NUCLEOTIDE SEQUENCE [LARGE SCALE GENOMIC DNA]</scope>
    <source>
        <strain evidence="3 4">Comchoano-2</strain>
    </source>
</reference>